<evidence type="ECO:0000313" key="14">
    <source>
        <dbReference type="RefSeq" id="XP_027067000.1"/>
    </source>
</evidence>
<dbReference type="Pfam" id="PF07714">
    <property type="entry name" value="PK_Tyr_Ser-Thr"/>
    <property type="match status" value="1"/>
</dbReference>
<dbReference type="Proteomes" id="UP001652660">
    <property type="component" value="Chromosome 6c"/>
</dbReference>
<dbReference type="InterPro" id="IPR011009">
    <property type="entry name" value="Kinase-like_dom_sf"/>
</dbReference>
<dbReference type="SMART" id="SM00369">
    <property type="entry name" value="LRR_TYP"/>
    <property type="match status" value="3"/>
</dbReference>
<dbReference type="PROSITE" id="PS51450">
    <property type="entry name" value="LRR"/>
    <property type="match status" value="1"/>
</dbReference>
<evidence type="ECO:0000256" key="4">
    <source>
        <dbReference type="ARBA" id="ARBA00022614"/>
    </source>
</evidence>
<evidence type="ECO:0000259" key="12">
    <source>
        <dbReference type="PROSITE" id="PS50011"/>
    </source>
</evidence>
<evidence type="ECO:0000256" key="2">
    <source>
        <dbReference type="ARBA" id="ARBA00008684"/>
    </source>
</evidence>
<accession>A0A6P6SM92</accession>
<comment type="subcellular location">
    <subcellularLocation>
        <location evidence="1">Membrane</location>
        <topology evidence="1">Single-pass type I membrane protein</topology>
    </subcellularLocation>
</comment>
<keyword evidence="4" id="KW-0433">Leucine-rich repeat</keyword>
<keyword evidence="8 11" id="KW-1133">Transmembrane helix</keyword>
<dbReference type="Pfam" id="PF08263">
    <property type="entry name" value="LRRNT_2"/>
    <property type="match status" value="1"/>
</dbReference>
<dbReference type="InterPro" id="IPR003591">
    <property type="entry name" value="Leu-rich_rpt_typical-subtyp"/>
</dbReference>
<name>A0A6P6SM92_COFAR</name>
<keyword evidence="13" id="KW-1185">Reference proteome</keyword>
<keyword evidence="10" id="KW-0325">Glycoprotein</keyword>
<dbReference type="Pfam" id="PF13855">
    <property type="entry name" value="LRR_8"/>
    <property type="match status" value="1"/>
</dbReference>
<dbReference type="GO" id="GO:0006952">
    <property type="term" value="P:defense response"/>
    <property type="evidence" value="ECO:0007669"/>
    <property type="project" value="UniProtKB-ARBA"/>
</dbReference>
<dbReference type="InterPro" id="IPR001611">
    <property type="entry name" value="Leu-rich_rpt"/>
</dbReference>
<dbReference type="SUPFAM" id="SSF52058">
    <property type="entry name" value="L domain-like"/>
    <property type="match status" value="1"/>
</dbReference>
<dbReference type="FunFam" id="3.30.200.20:FF:001006">
    <property type="entry name" value="Leucine-rich repeat receptor-like protein kinase TDR"/>
    <property type="match status" value="1"/>
</dbReference>
<dbReference type="InterPro" id="IPR051809">
    <property type="entry name" value="Plant_receptor-like_S/T_kinase"/>
</dbReference>
<dbReference type="InterPro" id="IPR000719">
    <property type="entry name" value="Prot_kinase_dom"/>
</dbReference>
<protein>
    <submittedName>
        <fullName evidence="14">Uncharacterized protein isoform X1</fullName>
    </submittedName>
</protein>
<reference evidence="14" key="2">
    <citation type="submission" date="2025-08" db="UniProtKB">
        <authorList>
            <consortium name="RefSeq"/>
        </authorList>
    </citation>
    <scope>IDENTIFICATION</scope>
    <source>
        <tissue evidence="14">Leaves</tissue>
    </source>
</reference>
<dbReference type="Gene3D" id="3.30.200.20">
    <property type="entry name" value="Phosphorylase Kinase, domain 1"/>
    <property type="match status" value="1"/>
</dbReference>
<evidence type="ECO:0000256" key="7">
    <source>
        <dbReference type="ARBA" id="ARBA00022737"/>
    </source>
</evidence>
<dbReference type="OrthoDB" id="676979at2759"/>
<dbReference type="InterPro" id="IPR001245">
    <property type="entry name" value="Ser-Thr/Tyr_kinase_cat_dom"/>
</dbReference>
<dbReference type="PROSITE" id="PS00108">
    <property type="entry name" value="PROTEIN_KINASE_ST"/>
    <property type="match status" value="1"/>
</dbReference>
<keyword evidence="6" id="KW-0732">Signal</keyword>
<dbReference type="InterPro" id="IPR032675">
    <property type="entry name" value="LRR_dom_sf"/>
</dbReference>
<dbReference type="Gene3D" id="3.80.10.10">
    <property type="entry name" value="Ribonuclease Inhibitor"/>
    <property type="match status" value="5"/>
</dbReference>
<dbReference type="RefSeq" id="XP_027067000.1">
    <property type="nucleotide sequence ID" value="XM_027211199.2"/>
</dbReference>
<dbReference type="GO" id="GO:0051707">
    <property type="term" value="P:response to other organism"/>
    <property type="evidence" value="ECO:0007669"/>
    <property type="project" value="UniProtKB-ARBA"/>
</dbReference>
<comment type="similarity">
    <text evidence="2">Belongs to the protein kinase superfamily. Ser/Thr protein kinase family.</text>
</comment>
<dbReference type="SMART" id="SM00220">
    <property type="entry name" value="S_TKc"/>
    <property type="match status" value="1"/>
</dbReference>
<dbReference type="PANTHER" id="PTHR27008:SF42">
    <property type="entry name" value="LEUCINE-RICH REPEAT PROTEIN KINASE FAMILY PROTEIN"/>
    <property type="match status" value="1"/>
</dbReference>
<keyword evidence="7" id="KW-0677">Repeat</keyword>
<dbReference type="GO" id="GO:0005524">
    <property type="term" value="F:ATP binding"/>
    <property type="evidence" value="ECO:0007669"/>
    <property type="project" value="InterPro"/>
</dbReference>
<dbReference type="SUPFAM" id="SSF52047">
    <property type="entry name" value="RNI-like"/>
    <property type="match status" value="1"/>
</dbReference>
<reference evidence="13" key="1">
    <citation type="journal article" date="2025" name="Foods">
        <title>Unveiling the Microbial Signatures of Arabica Coffee Cherries: Insights into Ripeness Specific Diversity, Functional Traits, and Implications for Quality and Safety.</title>
        <authorList>
            <consortium name="RefSeq"/>
            <person name="Tenea G.N."/>
            <person name="Cifuentes V."/>
            <person name="Reyes P."/>
            <person name="Cevallos-Vallejos M."/>
        </authorList>
    </citation>
    <scope>NUCLEOTIDE SEQUENCE [LARGE SCALE GENOMIC DNA]</scope>
</reference>
<evidence type="ECO:0000256" key="5">
    <source>
        <dbReference type="ARBA" id="ARBA00022692"/>
    </source>
</evidence>
<keyword evidence="9 11" id="KW-0472">Membrane</keyword>
<dbReference type="InterPro" id="IPR013210">
    <property type="entry name" value="LRR_N_plant-typ"/>
</dbReference>
<keyword evidence="5 11" id="KW-0812">Transmembrane</keyword>
<dbReference type="Pfam" id="PF00560">
    <property type="entry name" value="LRR_1"/>
    <property type="match status" value="4"/>
</dbReference>
<dbReference type="Gene3D" id="1.10.510.10">
    <property type="entry name" value="Transferase(Phosphotransferase) domain 1"/>
    <property type="match status" value="1"/>
</dbReference>
<feature type="transmembrane region" description="Helical" evidence="11">
    <location>
        <begin position="644"/>
        <end position="668"/>
    </location>
</feature>
<gene>
    <name evidence="14" type="primary">LOC113692703</name>
</gene>
<comment type="similarity">
    <text evidence="3">Belongs to the RLP family.</text>
</comment>
<organism evidence="13 14">
    <name type="scientific">Coffea arabica</name>
    <name type="common">Arabian coffee</name>
    <dbReference type="NCBI Taxonomy" id="13443"/>
    <lineage>
        <taxon>Eukaryota</taxon>
        <taxon>Viridiplantae</taxon>
        <taxon>Streptophyta</taxon>
        <taxon>Embryophyta</taxon>
        <taxon>Tracheophyta</taxon>
        <taxon>Spermatophyta</taxon>
        <taxon>Magnoliopsida</taxon>
        <taxon>eudicotyledons</taxon>
        <taxon>Gunneridae</taxon>
        <taxon>Pentapetalae</taxon>
        <taxon>asterids</taxon>
        <taxon>lamiids</taxon>
        <taxon>Gentianales</taxon>
        <taxon>Rubiaceae</taxon>
        <taxon>Ixoroideae</taxon>
        <taxon>Gardenieae complex</taxon>
        <taxon>Bertiereae - Coffeeae clade</taxon>
        <taxon>Coffeeae</taxon>
        <taxon>Coffea</taxon>
    </lineage>
</organism>
<dbReference type="FunFam" id="3.80.10.10:FF:000275">
    <property type="entry name" value="Leucine-rich repeat receptor-like protein kinase"/>
    <property type="match status" value="1"/>
</dbReference>
<proteinExistence type="inferred from homology"/>
<evidence type="ECO:0000256" key="11">
    <source>
        <dbReference type="SAM" id="Phobius"/>
    </source>
</evidence>
<evidence type="ECO:0000256" key="9">
    <source>
        <dbReference type="ARBA" id="ARBA00023136"/>
    </source>
</evidence>
<dbReference type="GO" id="GO:0016020">
    <property type="term" value="C:membrane"/>
    <property type="evidence" value="ECO:0007669"/>
    <property type="project" value="UniProtKB-SubCell"/>
</dbReference>
<dbReference type="PROSITE" id="PS50011">
    <property type="entry name" value="PROTEIN_KINASE_DOM"/>
    <property type="match status" value="1"/>
</dbReference>
<feature type="domain" description="Protein kinase" evidence="12">
    <location>
        <begin position="676"/>
        <end position="951"/>
    </location>
</feature>
<evidence type="ECO:0000256" key="3">
    <source>
        <dbReference type="ARBA" id="ARBA00009592"/>
    </source>
</evidence>
<evidence type="ECO:0000256" key="1">
    <source>
        <dbReference type="ARBA" id="ARBA00004479"/>
    </source>
</evidence>
<dbReference type="InterPro" id="IPR008271">
    <property type="entry name" value="Ser/Thr_kinase_AS"/>
</dbReference>
<evidence type="ECO:0000256" key="10">
    <source>
        <dbReference type="ARBA" id="ARBA00023180"/>
    </source>
</evidence>
<dbReference type="GO" id="GO:0009791">
    <property type="term" value="P:post-embryonic development"/>
    <property type="evidence" value="ECO:0007669"/>
    <property type="project" value="UniProtKB-ARBA"/>
</dbReference>
<dbReference type="FunFam" id="3.80.10.10:FF:000233">
    <property type="entry name" value="Leucine-rich repeat receptor-like protein kinase TDR"/>
    <property type="match status" value="1"/>
</dbReference>
<dbReference type="PANTHER" id="PTHR27008">
    <property type="entry name" value="OS04G0122200 PROTEIN"/>
    <property type="match status" value="1"/>
</dbReference>
<sequence>MEILKLKYSIPLIFPLFFVAAFAAVDPFSQALLSFKSEIIDDSNSLRDWIAPALVNSSDKILACSWSGVKCDNNSSLIIGLDLSMKNLGGALSGKQFNVFIDLLDLNLSYNSFSEQLPQSIFNLTNLRSLDISRNNFSGHFPSGISNLQNLVVLDAFSNSFSGPLPPDVSQIQPLKVLNFAGSYFRGPIPSEYGSFKSLDFIHLAGNFLSGKIPPELGMLRTVTHMEIGYNVYEGSIPWQLGNMSELQYLDIAGANLSGPIPKELGNLTKLESLFLFRNQLNGMIPWEFSNIVSLQSLDLSDNLLSGTIPDSLSELKNLRLLSLMYNDLSGTVPEGIAKLPQLDTLLIWNNFFSGPLPENLGRHSKLKYVDVSTNEFVGEIPPGICAGGMLMKLILFSNNFTGGLHPSLSNCSTLVRLRVEDNSFSGELSVIFSNLSEVIYMDLSRNKFVGGITVDITEASSLQYLNVSNNPQLGGVIPEKLWSLPSLQNFSAASCSISGNIPSFDICKSMMVVDLSKNNLSGTVPESISNCKGLLAMDLSINNLSGHIPVQLATLPAISVLDMSHNSFSGPIPMQFGNSSSLKLLNVSFNDISGSIPLEKAFRMMDSSAFMGNPRLCGVPLRTCHGKGMPSGLELGSRRTQKFAWVLISCAVIVLLIVMIIFGMLHFRKGTKGEWKIVSFSGLPGFTANDVLRSFNAAEAADAVPSFPHSVCKAVLPTGITVSVKKIEWEQKRVDSMSRFINRMGNARHKNLTRLLGFVYNKHMAYLLYDYSPNGSLAEKIKMKRDWETKYKIIIGVARGLSFLHHDCFPAIPHGDLKASNIVFDETMEPQLEEYGLSSLYQLKNIELPATTNPETGEVTPSTKDQLYKDVYNFGDMILEILTNGGPRSTSKEVLLRDILDRNEISPSSSMQEEIKLVFDVALRCTSRISDRPSMENALKLLSGLKHQRS</sequence>
<dbReference type="SUPFAM" id="SSF56112">
    <property type="entry name" value="Protein kinase-like (PK-like)"/>
    <property type="match status" value="1"/>
</dbReference>
<evidence type="ECO:0000256" key="8">
    <source>
        <dbReference type="ARBA" id="ARBA00022989"/>
    </source>
</evidence>
<evidence type="ECO:0000256" key="6">
    <source>
        <dbReference type="ARBA" id="ARBA00022729"/>
    </source>
</evidence>
<dbReference type="FunFam" id="3.80.10.10:FF:001319">
    <property type="entry name" value="Leucine-rich repeat receptor-like protein kinase TDR"/>
    <property type="match status" value="1"/>
</dbReference>
<evidence type="ECO:0000313" key="13">
    <source>
        <dbReference type="Proteomes" id="UP001652660"/>
    </source>
</evidence>
<dbReference type="GO" id="GO:0004672">
    <property type="term" value="F:protein kinase activity"/>
    <property type="evidence" value="ECO:0007669"/>
    <property type="project" value="InterPro"/>
</dbReference>
<dbReference type="GeneID" id="113692703"/>
<dbReference type="AlphaFoldDB" id="A0A6P6SM92"/>